<gene>
    <name evidence="1" type="ORF">UN65_02940</name>
</gene>
<accession>A0AAJ3ZJU9</accession>
<proteinExistence type="predicted"/>
<dbReference type="Proteomes" id="UP000304840">
    <property type="component" value="Chromosome"/>
</dbReference>
<dbReference type="AlphaFoldDB" id="A0AAJ3ZJU9"/>
<name>A0AAJ3ZJU9_9FLAO</name>
<evidence type="ECO:0000313" key="1">
    <source>
        <dbReference type="EMBL" id="QCV57105.1"/>
    </source>
</evidence>
<reference evidence="2" key="1">
    <citation type="submission" date="2016-03" db="EMBL/GenBank/DDBJ databases">
        <title>Flavobacterium columnare strain B185, complete genome.</title>
        <authorList>
            <person name="Sundberg L.-R."/>
            <person name="Papponen P."/>
            <person name="Laanto E."/>
        </authorList>
    </citation>
    <scope>NUCLEOTIDE SEQUENCE [LARGE SCALE GENOMIC DNA]</scope>
    <source>
        <strain evidence="2">B185</strain>
    </source>
</reference>
<sequence>MPYIISNKKVAVELDELVPKFWNTLNSFYSEIQRYKEKPFGIKRLQVGGNGRKLLIDFDSLKQEIQEALGDPRKANHPLEPFFEWDAEATVFYRKFKRAGVDLKADEQERYIINASVMQAVVKLEQARIQERIYRKGKLTGIIETLRYDVESFQNYLKVKHDVQHTLPVSIRFKQLLKEFKDDKYITLIKDPNGTGKQNARLVDDKLESLIISLYCLPTKPFVEVVHTMYYSFLNGEIEVANIKTGELYNRYDFYKKDKPKKISVATIWNYINAPHNALIIKKARNGSYDFNHKNRPHVNRTAPEFSMSKISLDDRDIMHTKLPDGSKVMAYYAYDDMSTAMIGIAHSKSKNHQLYIDCLKSMFQFTTSKGIGTPLQLEVEHHLVSDFKDDLMLAGNVFPFVRWCNPTNSQEKYAERLIGVKKYDVEKQNNQNVGRHYSRLDSNRTTLQKIYDEQNDNYKEAKASYETIVANELSEQIEYNNELHPNQKLFKGKTRLQVFLENINPNLPKFDKSYLAKYIGNHTQTSIRRSQYVTVQYQKYQLENPSVLRFLAPNNYEVDAYYMTDINGEIKEVFIYQKDNFICKCEPVPTFNRANAEWTDADKQGYENATKYISQFDKMVKENTTNKLEKVTIFKTNNDFIDVTPEVVEIPKQEPVFEMEYLNIQTERTRAINDL</sequence>
<organism evidence="1 2">
    <name type="scientific">Flavobacterium columnare</name>
    <dbReference type="NCBI Taxonomy" id="996"/>
    <lineage>
        <taxon>Bacteria</taxon>
        <taxon>Pseudomonadati</taxon>
        <taxon>Bacteroidota</taxon>
        <taxon>Flavobacteriia</taxon>
        <taxon>Flavobacteriales</taxon>
        <taxon>Flavobacteriaceae</taxon>
        <taxon>Flavobacterium</taxon>
    </lineage>
</organism>
<reference evidence="1 2" key="2">
    <citation type="submission" date="2019-05" db="EMBL/GenBank/DDBJ databases">
        <authorList>
            <person name="Ravantti J.J."/>
        </authorList>
    </citation>
    <scope>NUCLEOTIDE SEQUENCE [LARGE SCALE GENOMIC DNA]</scope>
    <source>
        <strain evidence="1 2">B185</strain>
    </source>
</reference>
<protein>
    <submittedName>
        <fullName evidence="1">Uncharacterized protein</fullName>
    </submittedName>
</protein>
<dbReference type="EMBL" id="CP010992">
    <property type="protein sequence ID" value="QCV57105.1"/>
    <property type="molecule type" value="Genomic_DNA"/>
</dbReference>
<evidence type="ECO:0000313" key="2">
    <source>
        <dbReference type="Proteomes" id="UP000304840"/>
    </source>
</evidence>
<dbReference type="RefSeq" id="WP_138424948.1">
    <property type="nucleotide sequence ID" value="NZ_CP010992.1"/>
</dbReference>